<reference evidence="1 2" key="1">
    <citation type="journal article" date="2016" name="Front. Microbiol.">
        <title>Genomic Resource of Rice Seed Associated Bacteria.</title>
        <authorList>
            <person name="Midha S."/>
            <person name="Bansal K."/>
            <person name="Sharma S."/>
            <person name="Kumar N."/>
            <person name="Patil P.P."/>
            <person name="Chaudhry V."/>
            <person name="Patil P.B."/>
        </authorList>
    </citation>
    <scope>NUCLEOTIDE SEQUENCE [LARGE SCALE GENOMIC DNA]</scope>
    <source>
        <strain evidence="1 2">NS220</strain>
    </source>
</reference>
<gene>
    <name evidence="1" type="ORF">NS220_15985</name>
</gene>
<proteinExistence type="predicted"/>
<dbReference type="OrthoDB" id="9806925at2"/>
<organism evidence="1 2">
    <name type="scientific">Microbacterium testaceum</name>
    <name type="common">Aureobacterium testaceum</name>
    <name type="synonym">Brevibacterium testaceum</name>
    <dbReference type="NCBI Taxonomy" id="2033"/>
    <lineage>
        <taxon>Bacteria</taxon>
        <taxon>Bacillati</taxon>
        <taxon>Actinomycetota</taxon>
        <taxon>Actinomycetes</taxon>
        <taxon>Micrococcales</taxon>
        <taxon>Microbacteriaceae</taxon>
        <taxon>Microbacterium</taxon>
    </lineage>
</organism>
<dbReference type="AlphaFoldDB" id="A0A147ETM3"/>
<dbReference type="Proteomes" id="UP000075025">
    <property type="component" value="Unassembled WGS sequence"/>
</dbReference>
<name>A0A147ETM3_MICTE</name>
<comment type="caution">
    <text evidence="1">The sequence shown here is derived from an EMBL/GenBank/DDBJ whole genome shotgun (WGS) entry which is preliminary data.</text>
</comment>
<dbReference type="RefSeq" id="WP_058625003.1">
    <property type="nucleotide sequence ID" value="NZ_LDRT01000134.1"/>
</dbReference>
<evidence type="ECO:0000313" key="1">
    <source>
        <dbReference type="EMBL" id="KTR89242.1"/>
    </source>
</evidence>
<evidence type="ECO:0000313" key="2">
    <source>
        <dbReference type="Proteomes" id="UP000075025"/>
    </source>
</evidence>
<dbReference type="EMBL" id="LDRT01000134">
    <property type="protein sequence ID" value="KTR89242.1"/>
    <property type="molecule type" value="Genomic_DNA"/>
</dbReference>
<protein>
    <submittedName>
        <fullName evidence="1">Uncharacterized protein</fullName>
    </submittedName>
</protein>
<sequence>MTVSPLLLVRQGDEHLRSAVESVDAVLGPGFDDPDATRAGGGLTDRVGIGFLARDLLPELTAVVRES</sequence>
<dbReference type="PATRIC" id="fig|2033.6.peg.747"/>
<accession>A0A147ETM3</accession>